<organism evidence="6 7">
    <name type="scientific">Culex pipiens pipiens</name>
    <name type="common">Northern house mosquito</name>
    <dbReference type="NCBI Taxonomy" id="38569"/>
    <lineage>
        <taxon>Eukaryota</taxon>
        <taxon>Metazoa</taxon>
        <taxon>Ecdysozoa</taxon>
        <taxon>Arthropoda</taxon>
        <taxon>Hexapoda</taxon>
        <taxon>Insecta</taxon>
        <taxon>Pterygota</taxon>
        <taxon>Neoptera</taxon>
        <taxon>Endopterygota</taxon>
        <taxon>Diptera</taxon>
        <taxon>Nematocera</taxon>
        <taxon>Culicoidea</taxon>
        <taxon>Culicidae</taxon>
        <taxon>Culicinae</taxon>
        <taxon>Culicini</taxon>
        <taxon>Culex</taxon>
        <taxon>Culex</taxon>
    </lineage>
</organism>
<protein>
    <recommendedName>
        <fullName evidence="8">GTP-binding nuclear protein</fullName>
    </recommendedName>
</protein>
<dbReference type="Proteomes" id="UP001562425">
    <property type="component" value="Unassembled WGS sequence"/>
</dbReference>
<dbReference type="InterPro" id="IPR001806">
    <property type="entry name" value="Small_GTPase"/>
</dbReference>
<keyword evidence="1" id="KW-0813">Transport</keyword>
<evidence type="ECO:0000256" key="2">
    <source>
        <dbReference type="ARBA" id="ARBA00022741"/>
    </source>
</evidence>
<comment type="caution">
    <text evidence="6">The sequence shown here is derived from an EMBL/GenBank/DDBJ whole genome shotgun (WGS) entry which is preliminary data.</text>
</comment>
<dbReference type="EMBL" id="JBEHCU010010530">
    <property type="protein sequence ID" value="KAL1378067.1"/>
    <property type="molecule type" value="Genomic_DNA"/>
</dbReference>
<keyword evidence="7" id="KW-1185">Reference proteome</keyword>
<dbReference type="SUPFAM" id="SSF52540">
    <property type="entry name" value="P-loop containing nucleoside triphosphate hydrolases"/>
    <property type="match status" value="1"/>
</dbReference>
<sequence>MASRRNWRCARRILHRDLVRVCGNIPIVLCGNKVDIKDRKVKAKGIVFHRKKNLNYDISAMSNYNFEKPFLWLARKLVGDPNLERVAMTALLLPEVKMVNETGSSSRRICRRLGPRKEEKGTIFLLQLSDKPNSLDDINPVTNVDLARVKKMALGKGSTTTPSPSQKRKRPAPKKLYTTSPLTCGPEMLIEQQKAVLEACKSGGVCSSQGE</sequence>
<keyword evidence="2" id="KW-0547">Nucleotide-binding</keyword>
<dbReference type="Pfam" id="PF00071">
    <property type="entry name" value="Ras"/>
    <property type="match status" value="1"/>
</dbReference>
<evidence type="ECO:0000256" key="4">
    <source>
        <dbReference type="ARBA" id="ARBA00023134"/>
    </source>
</evidence>
<dbReference type="PANTHER" id="PTHR24071:SF0">
    <property type="entry name" value="GTP-BINDING NUCLEAR PROTEIN RAN"/>
    <property type="match status" value="1"/>
</dbReference>
<evidence type="ECO:0000256" key="5">
    <source>
        <dbReference type="SAM" id="MobiDB-lite"/>
    </source>
</evidence>
<evidence type="ECO:0000313" key="7">
    <source>
        <dbReference type="Proteomes" id="UP001562425"/>
    </source>
</evidence>
<dbReference type="SMART" id="SM00176">
    <property type="entry name" value="RAN"/>
    <property type="match status" value="1"/>
</dbReference>
<proteinExistence type="predicted"/>
<name>A0ABD1CNS4_CULPP</name>
<dbReference type="GO" id="GO:0015031">
    <property type="term" value="P:protein transport"/>
    <property type="evidence" value="ECO:0007669"/>
    <property type="project" value="UniProtKB-KW"/>
</dbReference>
<reference evidence="6 7" key="1">
    <citation type="submission" date="2024-05" db="EMBL/GenBank/DDBJ databases">
        <title>Culex pipiens pipiens assembly and annotation.</title>
        <authorList>
            <person name="Alout H."/>
            <person name="Durand T."/>
        </authorList>
    </citation>
    <scope>NUCLEOTIDE SEQUENCE [LARGE SCALE GENOMIC DNA]</scope>
    <source>
        <strain evidence="6">HA-2024</strain>
        <tissue evidence="6">Whole body</tissue>
    </source>
</reference>
<dbReference type="PANTHER" id="PTHR24071">
    <property type="entry name" value="RAN GTPASE"/>
    <property type="match status" value="1"/>
</dbReference>
<evidence type="ECO:0000256" key="3">
    <source>
        <dbReference type="ARBA" id="ARBA00022927"/>
    </source>
</evidence>
<dbReference type="GO" id="GO:0005525">
    <property type="term" value="F:GTP binding"/>
    <property type="evidence" value="ECO:0007669"/>
    <property type="project" value="UniProtKB-KW"/>
</dbReference>
<feature type="region of interest" description="Disordered" evidence="5">
    <location>
        <begin position="153"/>
        <end position="181"/>
    </location>
</feature>
<dbReference type="AlphaFoldDB" id="A0ABD1CNS4"/>
<evidence type="ECO:0008006" key="8">
    <source>
        <dbReference type="Google" id="ProtNLM"/>
    </source>
</evidence>
<gene>
    <name evidence="6" type="ORF">pipiens_015838</name>
</gene>
<evidence type="ECO:0000313" key="6">
    <source>
        <dbReference type="EMBL" id="KAL1378067.1"/>
    </source>
</evidence>
<accession>A0ABD1CNS4</accession>
<dbReference type="InterPro" id="IPR027417">
    <property type="entry name" value="P-loop_NTPase"/>
</dbReference>
<dbReference type="InterPro" id="IPR002041">
    <property type="entry name" value="Ran_GTPase"/>
</dbReference>
<evidence type="ECO:0000256" key="1">
    <source>
        <dbReference type="ARBA" id="ARBA00022448"/>
    </source>
</evidence>
<dbReference type="PRINTS" id="PR00627">
    <property type="entry name" value="GTPRANTC4"/>
</dbReference>
<keyword evidence="4" id="KW-0342">GTP-binding</keyword>
<dbReference type="Gene3D" id="3.40.50.300">
    <property type="entry name" value="P-loop containing nucleotide triphosphate hydrolases"/>
    <property type="match status" value="1"/>
</dbReference>
<keyword evidence="3" id="KW-0653">Protein transport</keyword>